<organism evidence="2 3">
    <name type="scientific">Panicum virgatum</name>
    <name type="common">Blackwell switchgrass</name>
    <dbReference type="NCBI Taxonomy" id="38727"/>
    <lineage>
        <taxon>Eukaryota</taxon>
        <taxon>Viridiplantae</taxon>
        <taxon>Streptophyta</taxon>
        <taxon>Embryophyta</taxon>
        <taxon>Tracheophyta</taxon>
        <taxon>Spermatophyta</taxon>
        <taxon>Magnoliopsida</taxon>
        <taxon>Liliopsida</taxon>
        <taxon>Poales</taxon>
        <taxon>Poaceae</taxon>
        <taxon>PACMAD clade</taxon>
        <taxon>Panicoideae</taxon>
        <taxon>Panicodae</taxon>
        <taxon>Paniceae</taxon>
        <taxon>Panicinae</taxon>
        <taxon>Panicum</taxon>
        <taxon>Panicum sect. Hiantes</taxon>
    </lineage>
</organism>
<reference evidence="2" key="1">
    <citation type="submission" date="2020-05" db="EMBL/GenBank/DDBJ databases">
        <title>WGS assembly of Panicum virgatum.</title>
        <authorList>
            <person name="Lovell J.T."/>
            <person name="Jenkins J."/>
            <person name="Shu S."/>
            <person name="Juenger T.E."/>
            <person name="Schmutz J."/>
        </authorList>
    </citation>
    <scope>NUCLEOTIDE SEQUENCE</scope>
    <source>
        <strain evidence="2">AP13</strain>
    </source>
</reference>
<dbReference type="Proteomes" id="UP000823388">
    <property type="component" value="Chromosome 2N"/>
</dbReference>
<protein>
    <recommendedName>
        <fullName evidence="1">DUF6598 domain-containing protein</fullName>
    </recommendedName>
</protein>
<gene>
    <name evidence="2" type="ORF">PVAP13_2NG573720</name>
</gene>
<keyword evidence="3" id="KW-1185">Reference proteome</keyword>
<dbReference type="Pfam" id="PF20241">
    <property type="entry name" value="DUF6598"/>
    <property type="match status" value="1"/>
</dbReference>
<sequence>MARRYREAKSLEHLLDRMKAEDDEEDRLKALMKMAIQVKETFGLYADEVEEDNWLQNFLLLDGITQIRLGEHASESRLFLSCDDVMMKQAEAAKTDVLETMESDYEAYTASTFRDDWMAVWSRTAVSKTPGRNLALVGPSRAVVWQDHLYIEVKLTVKGPTETEDKDLSFLVVPFACGNVAYSSQL</sequence>
<accession>A0A8T0VPP7</accession>
<dbReference type="AlphaFoldDB" id="A0A8T0VPP7"/>
<dbReference type="EMBL" id="CM029040">
    <property type="protein sequence ID" value="KAG2638142.1"/>
    <property type="molecule type" value="Genomic_DNA"/>
</dbReference>
<dbReference type="InterPro" id="IPR046533">
    <property type="entry name" value="DUF6598"/>
</dbReference>
<evidence type="ECO:0000313" key="2">
    <source>
        <dbReference type="EMBL" id="KAG2638142.1"/>
    </source>
</evidence>
<evidence type="ECO:0000313" key="3">
    <source>
        <dbReference type="Proteomes" id="UP000823388"/>
    </source>
</evidence>
<comment type="caution">
    <text evidence="2">The sequence shown here is derived from an EMBL/GenBank/DDBJ whole genome shotgun (WGS) entry which is preliminary data.</text>
</comment>
<evidence type="ECO:0000259" key="1">
    <source>
        <dbReference type="Pfam" id="PF20241"/>
    </source>
</evidence>
<feature type="domain" description="DUF6598" evidence="1">
    <location>
        <begin position="129"/>
        <end position="179"/>
    </location>
</feature>
<name>A0A8T0VPP7_PANVG</name>
<proteinExistence type="predicted"/>